<protein>
    <submittedName>
        <fullName evidence="2">Uncharacterized protein</fullName>
    </submittedName>
</protein>
<evidence type="ECO:0000256" key="1">
    <source>
        <dbReference type="SAM" id="MobiDB-lite"/>
    </source>
</evidence>
<dbReference type="Proteomes" id="UP001341840">
    <property type="component" value="Unassembled WGS sequence"/>
</dbReference>
<evidence type="ECO:0000313" key="3">
    <source>
        <dbReference type="Proteomes" id="UP001341840"/>
    </source>
</evidence>
<gene>
    <name evidence="2" type="ORF">PIB30_026182</name>
</gene>
<name>A0ABU6XC28_9FABA</name>
<evidence type="ECO:0000313" key="2">
    <source>
        <dbReference type="EMBL" id="MED6194183.1"/>
    </source>
</evidence>
<reference evidence="2 3" key="1">
    <citation type="journal article" date="2023" name="Plants (Basel)">
        <title>Bridging the Gap: Combining Genomics and Transcriptomics Approaches to Understand Stylosanthes scabra, an Orphan Legume from the Brazilian Caatinga.</title>
        <authorList>
            <person name="Ferreira-Neto J.R.C."/>
            <person name="da Silva M.D."/>
            <person name="Binneck E."/>
            <person name="de Melo N.F."/>
            <person name="da Silva R.H."/>
            <person name="de Melo A.L.T.M."/>
            <person name="Pandolfi V."/>
            <person name="Bustamante F.O."/>
            <person name="Brasileiro-Vidal A.C."/>
            <person name="Benko-Iseppon A.M."/>
        </authorList>
    </citation>
    <scope>NUCLEOTIDE SEQUENCE [LARGE SCALE GENOMIC DNA]</scope>
    <source>
        <tissue evidence="2">Leaves</tissue>
    </source>
</reference>
<keyword evidence="3" id="KW-1185">Reference proteome</keyword>
<feature type="compositionally biased region" description="Basic and acidic residues" evidence="1">
    <location>
        <begin position="114"/>
        <end position="129"/>
    </location>
</feature>
<dbReference type="EMBL" id="JASCZI010211546">
    <property type="protein sequence ID" value="MED6194183.1"/>
    <property type="molecule type" value="Genomic_DNA"/>
</dbReference>
<accession>A0ABU6XC28</accession>
<organism evidence="2 3">
    <name type="scientific">Stylosanthes scabra</name>
    <dbReference type="NCBI Taxonomy" id="79078"/>
    <lineage>
        <taxon>Eukaryota</taxon>
        <taxon>Viridiplantae</taxon>
        <taxon>Streptophyta</taxon>
        <taxon>Embryophyta</taxon>
        <taxon>Tracheophyta</taxon>
        <taxon>Spermatophyta</taxon>
        <taxon>Magnoliopsida</taxon>
        <taxon>eudicotyledons</taxon>
        <taxon>Gunneridae</taxon>
        <taxon>Pentapetalae</taxon>
        <taxon>rosids</taxon>
        <taxon>fabids</taxon>
        <taxon>Fabales</taxon>
        <taxon>Fabaceae</taxon>
        <taxon>Papilionoideae</taxon>
        <taxon>50 kb inversion clade</taxon>
        <taxon>dalbergioids sensu lato</taxon>
        <taxon>Dalbergieae</taxon>
        <taxon>Pterocarpus clade</taxon>
        <taxon>Stylosanthes</taxon>
    </lineage>
</organism>
<comment type="caution">
    <text evidence="2">The sequence shown here is derived from an EMBL/GenBank/DDBJ whole genome shotgun (WGS) entry which is preliminary data.</text>
</comment>
<proteinExistence type="predicted"/>
<feature type="region of interest" description="Disordered" evidence="1">
    <location>
        <begin position="110"/>
        <end position="135"/>
    </location>
</feature>
<sequence>MACDRAPVYIDGFVCTTHSNLILALVYTAKGGEAGNGVGEDNGGIGIGASFLASDYRDSGAYNRAESEPSEVPDDEASSHKILGCLREDFELAVISEEEEAAVRLALVSSEGGVGERRRSTQSENEKGARAVGSH</sequence>